<evidence type="ECO:0000313" key="2">
    <source>
        <dbReference type="Proteomes" id="UP000231246"/>
    </source>
</evidence>
<comment type="caution">
    <text evidence="1">The sequence shown here is derived from an EMBL/GenBank/DDBJ whole genome shotgun (WGS) entry which is preliminary data.</text>
</comment>
<name>A0A2H0BWU7_9BACT</name>
<gene>
    <name evidence="1" type="ORF">COW99_03825</name>
</gene>
<accession>A0A2H0BWU7</accession>
<reference evidence="1 2" key="1">
    <citation type="submission" date="2017-09" db="EMBL/GenBank/DDBJ databases">
        <title>Depth-based differentiation of microbial function through sediment-hosted aquifers and enrichment of novel symbionts in the deep terrestrial subsurface.</title>
        <authorList>
            <person name="Probst A.J."/>
            <person name="Ladd B."/>
            <person name="Jarett J.K."/>
            <person name="Geller-Mcgrath D.E."/>
            <person name="Sieber C.M."/>
            <person name="Emerson J.B."/>
            <person name="Anantharaman K."/>
            <person name="Thomas B.C."/>
            <person name="Malmstrom R."/>
            <person name="Stieglmeier M."/>
            <person name="Klingl A."/>
            <person name="Woyke T."/>
            <person name="Ryan C.M."/>
            <person name="Banfield J.F."/>
        </authorList>
    </citation>
    <scope>NUCLEOTIDE SEQUENCE [LARGE SCALE GENOMIC DNA]</scope>
    <source>
        <strain evidence="1">CG22_combo_CG10-13_8_21_14_all_38_20</strain>
    </source>
</reference>
<dbReference type="Proteomes" id="UP000231246">
    <property type="component" value="Unassembled WGS sequence"/>
</dbReference>
<evidence type="ECO:0000313" key="1">
    <source>
        <dbReference type="EMBL" id="PIP61520.1"/>
    </source>
</evidence>
<proteinExistence type="predicted"/>
<sequence length="211" mass="24739">MPYFSNQRGGDERTDWGFAFTSSYLIKGEGKEARYHYTMTPEALGLTEKWLKGELTTEEIKNKRGYLAYPLAYLQGGLDETEQNFRDYLLKFKGGYTVKAFTIVNDWLKLRRDLLRRRAYCHQLLYTYLENAKKRGEISSYKFEVRGLADWRNKWKVTIYKPTVKAKIIGKNRRGSKTNTTEELMGLRRLARYTRGQPTELPQALTSFGKK</sequence>
<protein>
    <submittedName>
        <fullName evidence="1">Uncharacterized protein</fullName>
    </submittedName>
</protein>
<dbReference type="AlphaFoldDB" id="A0A2H0BWU7"/>
<organism evidence="1 2">
    <name type="scientific">Candidatus Roizmanbacteria bacterium CG22_combo_CG10-13_8_21_14_all_38_20</name>
    <dbReference type="NCBI Taxonomy" id="1974862"/>
    <lineage>
        <taxon>Bacteria</taxon>
        <taxon>Candidatus Roizmaniibacteriota</taxon>
    </lineage>
</organism>
<dbReference type="EMBL" id="PCTA01000025">
    <property type="protein sequence ID" value="PIP61520.1"/>
    <property type="molecule type" value="Genomic_DNA"/>
</dbReference>